<accession>A0A3G2R2N1</accession>
<dbReference type="Proteomes" id="UP000280960">
    <property type="component" value="Chromosome"/>
</dbReference>
<dbReference type="EMBL" id="CP033169">
    <property type="protein sequence ID" value="AYO29700.1"/>
    <property type="molecule type" value="Genomic_DNA"/>
</dbReference>
<feature type="domain" description="SpoVT-AbrB" evidence="1">
    <location>
        <begin position="3"/>
        <end position="48"/>
    </location>
</feature>
<sequence>MITKLRERSQITLPAEIIKKMKLAPGDTLEITIEDDKIVIKPVLIVDRSQAWFWSKKWQEKEVEEDIKAGRVYHAKDIDDLIKQLES</sequence>
<protein>
    <submittedName>
        <fullName evidence="2">AbrB/MazE/SpoVT family DNA-binding domain-containing protein</fullName>
    </submittedName>
</protein>
<dbReference type="SMART" id="SM00966">
    <property type="entry name" value="SpoVT_AbrB"/>
    <property type="match status" value="1"/>
</dbReference>
<organism evidence="2 3">
    <name type="scientific">Biomaibacter acetigenes</name>
    <dbReference type="NCBI Taxonomy" id="2316383"/>
    <lineage>
        <taxon>Bacteria</taxon>
        <taxon>Bacillati</taxon>
        <taxon>Bacillota</taxon>
        <taxon>Clostridia</taxon>
        <taxon>Thermosediminibacterales</taxon>
        <taxon>Tepidanaerobacteraceae</taxon>
        <taxon>Biomaibacter</taxon>
    </lineage>
</organism>
<dbReference type="InterPro" id="IPR037914">
    <property type="entry name" value="SpoVT-AbrB_sf"/>
</dbReference>
<dbReference type="Gene3D" id="2.10.260.10">
    <property type="match status" value="1"/>
</dbReference>
<name>A0A3G2R2N1_9FIRM</name>
<evidence type="ECO:0000259" key="1">
    <source>
        <dbReference type="SMART" id="SM00966"/>
    </source>
</evidence>
<evidence type="ECO:0000313" key="3">
    <source>
        <dbReference type="Proteomes" id="UP000280960"/>
    </source>
</evidence>
<dbReference type="GO" id="GO:0003677">
    <property type="term" value="F:DNA binding"/>
    <property type="evidence" value="ECO:0007669"/>
    <property type="project" value="UniProtKB-KW"/>
</dbReference>
<dbReference type="KEGG" id="bacg:D2962_02955"/>
<dbReference type="NCBIfam" id="TIGR01439">
    <property type="entry name" value="lp_hng_hel_AbrB"/>
    <property type="match status" value="1"/>
</dbReference>
<dbReference type="SUPFAM" id="SSF89447">
    <property type="entry name" value="AbrB/MazE/MraZ-like"/>
    <property type="match status" value="1"/>
</dbReference>
<keyword evidence="3" id="KW-1185">Reference proteome</keyword>
<evidence type="ECO:0000313" key="2">
    <source>
        <dbReference type="EMBL" id="AYO29700.1"/>
    </source>
</evidence>
<dbReference type="AlphaFoldDB" id="A0A3G2R2N1"/>
<reference evidence="2 3" key="1">
    <citation type="submission" date="2018-10" db="EMBL/GenBank/DDBJ databases">
        <authorList>
            <person name="Zhang X."/>
        </authorList>
    </citation>
    <scope>NUCLEOTIDE SEQUENCE [LARGE SCALE GENOMIC DNA]</scope>
    <source>
        <strain evidence="2 3">SK-G1</strain>
    </source>
</reference>
<proteinExistence type="predicted"/>
<dbReference type="InterPro" id="IPR007159">
    <property type="entry name" value="SpoVT-AbrB_dom"/>
</dbReference>
<keyword evidence="2" id="KW-0238">DNA-binding</keyword>
<dbReference type="Pfam" id="PF04014">
    <property type="entry name" value="MazE_antitoxin"/>
    <property type="match status" value="1"/>
</dbReference>
<dbReference type="RefSeq" id="WP_122014085.1">
    <property type="nucleotide sequence ID" value="NZ_CP033169.1"/>
</dbReference>
<gene>
    <name evidence="2" type="ORF">D2962_02955</name>
</gene>